<evidence type="ECO:0000256" key="2">
    <source>
        <dbReference type="ARBA" id="ARBA00022490"/>
    </source>
</evidence>
<evidence type="ECO:0000256" key="6">
    <source>
        <dbReference type="ARBA" id="ARBA00023125"/>
    </source>
</evidence>
<evidence type="ECO:0000313" key="12">
    <source>
        <dbReference type="EMBL" id="NKF20888.1"/>
    </source>
</evidence>
<feature type="domain" description="OmpR/PhoB-type" evidence="11">
    <location>
        <begin position="125"/>
        <end position="219"/>
    </location>
</feature>
<dbReference type="InterPro" id="IPR001867">
    <property type="entry name" value="OmpR/PhoB-type_DNA-bd"/>
</dbReference>
<comment type="caution">
    <text evidence="12">The sequence shown here is derived from an EMBL/GenBank/DDBJ whole genome shotgun (WGS) entry which is preliminary data.</text>
</comment>
<keyword evidence="13" id="KW-1185">Reference proteome</keyword>
<keyword evidence="7" id="KW-0804">Transcription</keyword>
<dbReference type="GO" id="GO:0005829">
    <property type="term" value="C:cytosol"/>
    <property type="evidence" value="ECO:0007669"/>
    <property type="project" value="TreeGrafter"/>
</dbReference>
<dbReference type="CDD" id="cd00383">
    <property type="entry name" value="trans_reg_C"/>
    <property type="match status" value="1"/>
</dbReference>
<evidence type="ECO:0000256" key="1">
    <source>
        <dbReference type="ARBA" id="ARBA00004496"/>
    </source>
</evidence>
<dbReference type="Pfam" id="PF00072">
    <property type="entry name" value="Response_reg"/>
    <property type="match status" value="1"/>
</dbReference>
<evidence type="ECO:0000256" key="4">
    <source>
        <dbReference type="ARBA" id="ARBA00023012"/>
    </source>
</evidence>
<gene>
    <name evidence="12" type="ORF">G7Y82_01070</name>
</gene>
<dbReference type="SMART" id="SM00862">
    <property type="entry name" value="Trans_reg_C"/>
    <property type="match status" value="1"/>
</dbReference>
<evidence type="ECO:0000256" key="7">
    <source>
        <dbReference type="ARBA" id="ARBA00023163"/>
    </source>
</evidence>
<proteinExistence type="predicted"/>
<dbReference type="Gene3D" id="6.10.250.690">
    <property type="match status" value="1"/>
</dbReference>
<dbReference type="InterPro" id="IPR011006">
    <property type="entry name" value="CheY-like_superfamily"/>
</dbReference>
<dbReference type="InterPro" id="IPR001789">
    <property type="entry name" value="Sig_transdc_resp-reg_receiver"/>
</dbReference>
<dbReference type="RefSeq" id="WP_168146147.1">
    <property type="nucleotide sequence ID" value="NZ_JAAVXB010000001.1"/>
</dbReference>
<accession>A0A970B4Q7</accession>
<keyword evidence="5" id="KW-0805">Transcription regulation</keyword>
<dbReference type="GO" id="GO:0032993">
    <property type="term" value="C:protein-DNA complex"/>
    <property type="evidence" value="ECO:0007669"/>
    <property type="project" value="TreeGrafter"/>
</dbReference>
<evidence type="ECO:0000259" key="11">
    <source>
        <dbReference type="PROSITE" id="PS51755"/>
    </source>
</evidence>
<keyword evidence="4" id="KW-0902">Two-component regulatory system</keyword>
<dbReference type="Gene3D" id="1.10.10.10">
    <property type="entry name" value="Winged helix-like DNA-binding domain superfamily/Winged helix DNA-binding domain"/>
    <property type="match status" value="1"/>
</dbReference>
<evidence type="ECO:0000256" key="5">
    <source>
        <dbReference type="ARBA" id="ARBA00023015"/>
    </source>
</evidence>
<evidence type="ECO:0000259" key="10">
    <source>
        <dbReference type="PROSITE" id="PS50110"/>
    </source>
</evidence>
<dbReference type="InterPro" id="IPR039420">
    <property type="entry name" value="WalR-like"/>
</dbReference>
<evidence type="ECO:0000256" key="9">
    <source>
        <dbReference type="PROSITE-ProRule" id="PRU01091"/>
    </source>
</evidence>
<dbReference type="EMBL" id="JAAVXB010000001">
    <property type="protein sequence ID" value="NKF20888.1"/>
    <property type="molecule type" value="Genomic_DNA"/>
</dbReference>
<reference evidence="12" key="1">
    <citation type="submission" date="2020-03" db="EMBL/GenBank/DDBJ databases">
        <title>Solimonas marina sp. nov., isolated from deep seawater of the Pacific Ocean.</title>
        <authorList>
            <person name="Liu X."/>
            <person name="Lai Q."/>
            <person name="Sun F."/>
            <person name="Gai Y."/>
            <person name="Li G."/>
            <person name="Shao Z."/>
        </authorList>
    </citation>
    <scope>NUCLEOTIDE SEQUENCE</scope>
    <source>
        <strain evidence="12">C16B3</strain>
    </source>
</reference>
<dbReference type="Pfam" id="PF00486">
    <property type="entry name" value="Trans_reg_C"/>
    <property type="match status" value="1"/>
</dbReference>
<dbReference type="GO" id="GO:0006355">
    <property type="term" value="P:regulation of DNA-templated transcription"/>
    <property type="evidence" value="ECO:0007669"/>
    <property type="project" value="InterPro"/>
</dbReference>
<protein>
    <submittedName>
        <fullName evidence="12">Response regulator transcription factor</fullName>
    </submittedName>
</protein>
<evidence type="ECO:0000313" key="13">
    <source>
        <dbReference type="Proteomes" id="UP000653472"/>
    </source>
</evidence>
<dbReference type="Proteomes" id="UP000653472">
    <property type="component" value="Unassembled WGS sequence"/>
</dbReference>
<dbReference type="AlphaFoldDB" id="A0A970B4Q7"/>
<feature type="modified residue" description="4-aspartylphosphate" evidence="8">
    <location>
        <position position="52"/>
    </location>
</feature>
<dbReference type="PANTHER" id="PTHR48111">
    <property type="entry name" value="REGULATOR OF RPOS"/>
    <property type="match status" value="1"/>
</dbReference>
<keyword evidence="6 9" id="KW-0238">DNA-binding</keyword>
<comment type="subcellular location">
    <subcellularLocation>
        <location evidence="1">Cytoplasm</location>
    </subcellularLocation>
</comment>
<dbReference type="CDD" id="cd17624">
    <property type="entry name" value="REC_OmpR_PmrA-like"/>
    <property type="match status" value="1"/>
</dbReference>
<dbReference type="PROSITE" id="PS50110">
    <property type="entry name" value="RESPONSE_REGULATORY"/>
    <property type="match status" value="1"/>
</dbReference>
<dbReference type="GO" id="GO:0000976">
    <property type="term" value="F:transcription cis-regulatory region binding"/>
    <property type="evidence" value="ECO:0007669"/>
    <property type="project" value="TreeGrafter"/>
</dbReference>
<dbReference type="InterPro" id="IPR036388">
    <property type="entry name" value="WH-like_DNA-bd_sf"/>
</dbReference>
<keyword evidence="3 8" id="KW-0597">Phosphoprotein</keyword>
<dbReference type="Gene3D" id="3.40.50.2300">
    <property type="match status" value="1"/>
</dbReference>
<sequence>MSRILLIEDDPMLGDALSTALTQDGWDITRADDADSGRLQLLAGGYAAVLLDLGLPRGSGLDLLREMRRASDATPVLIVTARDRLSDRIRGLDFGADDYITKPFEVDELCARLRAAVRRGQGRVTPTLSFLDVVLEPDTRAVTRAGRPVRLSLHEFRTLLALMERQGRIVTRETLESCVYDGDSAVESNTIAVYIHALRRKLGERFVTTVHGFGYRVGGDE</sequence>
<dbReference type="SMART" id="SM00448">
    <property type="entry name" value="REC"/>
    <property type="match status" value="1"/>
</dbReference>
<keyword evidence="2" id="KW-0963">Cytoplasm</keyword>
<feature type="DNA-binding region" description="OmpR/PhoB-type" evidence="9">
    <location>
        <begin position="125"/>
        <end position="219"/>
    </location>
</feature>
<dbReference type="PANTHER" id="PTHR48111:SF35">
    <property type="entry name" value="TRANSCRIPTIONAL REGULATORY PROTEIN QSEB"/>
    <property type="match status" value="1"/>
</dbReference>
<feature type="domain" description="Response regulatory" evidence="10">
    <location>
        <begin position="3"/>
        <end position="117"/>
    </location>
</feature>
<dbReference type="PROSITE" id="PS51755">
    <property type="entry name" value="OMPR_PHOB"/>
    <property type="match status" value="1"/>
</dbReference>
<dbReference type="SUPFAM" id="SSF52172">
    <property type="entry name" value="CheY-like"/>
    <property type="match status" value="1"/>
</dbReference>
<evidence type="ECO:0000256" key="8">
    <source>
        <dbReference type="PROSITE-ProRule" id="PRU00169"/>
    </source>
</evidence>
<name>A0A970B4Q7_9GAMM</name>
<evidence type="ECO:0000256" key="3">
    <source>
        <dbReference type="ARBA" id="ARBA00022553"/>
    </source>
</evidence>
<organism evidence="12 13">
    <name type="scientific">Solimonas marina</name>
    <dbReference type="NCBI Taxonomy" id="2714601"/>
    <lineage>
        <taxon>Bacteria</taxon>
        <taxon>Pseudomonadati</taxon>
        <taxon>Pseudomonadota</taxon>
        <taxon>Gammaproteobacteria</taxon>
        <taxon>Nevskiales</taxon>
        <taxon>Nevskiaceae</taxon>
        <taxon>Solimonas</taxon>
    </lineage>
</organism>
<dbReference type="GO" id="GO:0000156">
    <property type="term" value="F:phosphorelay response regulator activity"/>
    <property type="evidence" value="ECO:0007669"/>
    <property type="project" value="TreeGrafter"/>
</dbReference>